<name>A0A4Q1C7M0_9BACT</name>
<dbReference type="Pfam" id="PF20601">
    <property type="entry name" value="DUF6797"/>
    <property type="match status" value="1"/>
</dbReference>
<keyword evidence="3 4" id="KW-0408">Iron</keyword>
<gene>
    <name evidence="8" type="ORF">ESB00_03175</name>
</gene>
<keyword evidence="2 4" id="KW-0479">Metal-binding</keyword>
<keyword evidence="9" id="KW-1185">Reference proteome</keyword>
<evidence type="ECO:0000256" key="3">
    <source>
        <dbReference type="ARBA" id="ARBA00023004"/>
    </source>
</evidence>
<dbReference type="AlphaFoldDB" id="A0A4Q1C7M0"/>
<dbReference type="PROSITE" id="PS51257">
    <property type="entry name" value="PROKAR_LIPOPROTEIN"/>
    <property type="match status" value="1"/>
</dbReference>
<accession>A0A4Q1C7M0</accession>
<dbReference type="Gene3D" id="1.10.760.10">
    <property type="entry name" value="Cytochrome c-like domain"/>
    <property type="match status" value="1"/>
</dbReference>
<evidence type="ECO:0000259" key="7">
    <source>
        <dbReference type="PROSITE" id="PS51007"/>
    </source>
</evidence>
<dbReference type="Gene3D" id="2.120.10.30">
    <property type="entry name" value="TolB, C-terminal domain"/>
    <property type="match status" value="1"/>
</dbReference>
<dbReference type="EMBL" id="SDHX01000001">
    <property type="protein sequence ID" value="RXK54913.1"/>
    <property type="molecule type" value="Genomic_DNA"/>
</dbReference>
<dbReference type="Pfam" id="PF00034">
    <property type="entry name" value="Cytochrom_C"/>
    <property type="match status" value="1"/>
</dbReference>
<dbReference type="PANTHER" id="PTHR33546">
    <property type="entry name" value="LARGE, MULTIFUNCTIONAL SECRETED PROTEIN-RELATED"/>
    <property type="match status" value="1"/>
</dbReference>
<evidence type="ECO:0000313" key="9">
    <source>
        <dbReference type="Proteomes" id="UP000290218"/>
    </source>
</evidence>
<proteinExistence type="predicted"/>
<dbReference type="PROSITE" id="PS51007">
    <property type="entry name" value="CYTC"/>
    <property type="match status" value="1"/>
</dbReference>
<dbReference type="InterPro" id="IPR011042">
    <property type="entry name" value="6-blade_b-propeller_TolB-like"/>
</dbReference>
<comment type="caution">
    <text evidence="8">The sequence shown here is derived from an EMBL/GenBank/DDBJ whole genome shotgun (WGS) entry which is preliminary data.</text>
</comment>
<dbReference type="GO" id="GO:0046872">
    <property type="term" value="F:metal ion binding"/>
    <property type="evidence" value="ECO:0007669"/>
    <property type="project" value="UniProtKB-KW"/>
</dbReference>
<evidence type="ECO:0000256" key="2">
    <source>
        <dbReference type="ARBA" id="ARBA00022723"/>
    </source>
</evidence>
<keyword evidence="6" id="KW-0732">Signal</keyword>
<feature type="region of interest" description="Disordered" evidence="5">
    <location>
        <begin position="139"/>
        <end position="164"/>
    </location>
</feature>
<evidence type="ECO:0000256" key="4">
    <source>
        <dbReference type="PROSITE-ProRule" id="PRU00433"/>
    </source>
</evidence>
<reference evidence="8 9" key="1">
    <citation type="submission" date="2019-01" db="EMBL/GenBank/DDBJ databases">
        <title>Lacunisphaera sp. strain TWA-58.</title>
        <authorList>
            <person name="Chen W.-M."/>
        </authorList>
    </citation>
    <scope>NUCLEOTIDE SEQUENCE [LARGE SCALE GENOMIC DNA]</scope>
    <source>
        <strain evidence="8 9">TWA-58</strain>
    </source>
</reference>
<evidence type="ECO:0000256" key="5">
    <source>
        <dbReference type="SAM" id="MobiDB-lite"/>
    </source>
</evidence>
<dbReference type="OrthoDB" id="178312at2"/>
<dbReference type="SUPFAM" id="SSF46626">
    <property type="entry name" value="Cytochrome c"/>
    <property type="match status" value="1"/>
</dbReference>
<dbReference type="InterPro" id="IPR009056">
    <property type="entry name" value="Cyt_c-like_dom"/>
</dbReference>
<dbReference type="PANTHER" id="PTHR33546:SF1">
    <property type="entry name" value="LARGE, MULTIFUNCTIONAL SECRETED PROTEIN"/>
    <property type="match status" value="1"/>
</dbReference>
<organism evidence="8 9">
    <name type="scientific">Oleiharenicola lentus</name>
    <dbReference type="NCBI Taxonomy" id="2508720"/>
    <lineage>
        <taxon>Bacteria</taxon>
        <taxon>Pseudomonadati</taxon>
        <taxon>Verrucomicrobiota</taxon>
        <taxon>Opitutia</taxon>
        <taxon>Opitutales</taxon>
        <taxon>Opitutaceae</taxon>
        <taxon>Oleiharenicola</taxon>
    </lineage>
</organism>
<protein>
    <submittedName>
        <fullName evidence="8">C-type cytochrome</fullName>
    </submittedName>
</protein>
<feature type="signal peptide" evidence="6">
    <location>
        <begin position="1"/>
        <end position="28"/>
    </location>
</feature>
<dbReference type="SUPFAM" id="SSF63829">
    <property type="entry name" value="Calcium-dependent phosphotriesterase"/>
    <property type="match status" value="1"/>
</dbReference>
<keyword evidence="1 4" id="KW-0349">Heme</keyword>
<dbReference type="InterPro" id="IPR046476">
    <property type="entry name" value="DUF6797"/>
</dbReference>
<dbReference type="RefSeq" id="WP_129046278.1">
    <property type="nucleotide sequence ID" value="NZ_SDHX01000001.1"/>
</dbReference>
<dbReference type="InterPro" id="IPR036909">
    <property type="entry name" value="Cyt_c-like_dom_sf"/>
</dbReference>
<dbReference type="GO" id="GO:0020037">
    <property type="term" value="F:heme binding"/>
    <property type="evidence" value="ECO:0007669"/>
    <property type="project" value="InterPro"/>
</dbReference>
<evidence type="ECO:0000313" key="8">
    <source>
        <dbReference type="EMBL" id="RXK54913.1"/>
    </source>
</evidence>
<evidence type="ECO:0000256" key="6">
    <source>
        <dbReference type="SAM" id="SignalP"/>
    </source>
</evidence>
<evidence type="ECO:0000256" key="1">
    <source>
        <dbReference type="ARBA" id="ARBA00022617"/>
    </source>
</evidence>
<feature type="chain" id="PRO_5020577316" evidence="6">
    <location>
        <begin position="29"/>
        <end position="886"/>
    </location>
</feature>
<dbReference type="GO" id="GO:0009055">
    <property type="term" value="F:electron transfer activity"/>
    <property type="evidence" value="ECO:0007669"/>
    <property type="project" value="InterPro"/>
</dbReference>
<sequence length="886" mass="95274">MTPRPSLLSCIGSAIVTLVACLPLSAQEAAPSPAAFAETGPFFEPGQPLFHTQVEVTKEHFVVRGVLLPLPSGHAVLFDQELLRVAAIWLVPAGQPPVSERTMAQISYKNPRTRTYSDHPQPTGPLLLASALNPGAAPDFDALFSDPRPPNREGDAGRGPLPETVGRFEGVELTGPTAVLRYRVGQTLVREWFEARDTDGGVQLLRHLEIAAHATPLHFALGRPANGAQLSANSPAVTFTDSADGLVASLAPAKGVQRITFALAPADAPAPGPTPAPPALIATPRWPGTATAEPKLARLRQNGWVLDHVPVPEVNPWKRRIRPADLAFVSADEAAVVTYDGDVWRVTGLADPELAQVTWRRFASGLHEPLAIAAPLPGAVQVWTKNGLVRLADTDANGEADRYDNFNDHVIQSQTTRSFPLDMAIGPDGSTYVSQGGITTGTGIQSGGTGTPHAGAILKISPDGRSSEVFARAAREPFVTVHPRTGTVTGTDQQGHFVPASVGYVFRKGDNFGFPEATPEKLTPPLVWIPHAQDTSSASQVWTPGEGFGIWSDKLLHLSYGRGRLFLISPDFAAPTPQGAVIPLGLETDLPLLHGRRAVDSRAMWFAGFQIWGTRTKTMWSLGRLRPDPDSPIVTPVAARSNAHGVVLTFARPLDPASVTPLAVQSRAWNYFRSAEYGSGYYTLDGRPGTTPQGVSQTVLSADGRSVFIHLPNLTPAMQLELKHDFKFADGGPAAPGVVFFTVHQLREENLAAQGFPGVDLNKRDIVERPKAPEQIAAEAGQELAVQFGCAACHFPDPTTRATIGPTWLNLYNSRRRFTDGTTAVADEAYLREKIREPMKRRVTQGMVEMPSYAGVLTDAQIESLVLYIKSLSSREGPAPDRPTRE</sequence>
<feature type="domain" description="Cytochrome c" evidence="7">
    <location>
        <begin position="776"/>
        <end position="873"/>
    </location>
</feature>
<dbReference type="Proteomes" id="UP000290218">
    <property type="component" value="Unassembled WGS sequence"/>
</dbReference>